<dbReference type="RefSeq" id="WP_377529572.1">
    <property type="nucleotide sequence ID" value="NZ_JBHTLD010000160.1"/>
</dbReference>
<sequence length="168" mass="19242">MKMNKSEDKIQTSEFEQKLQESMSGQQRTSHTPDLETSHTSETIPVVEETVEVGKKVVETGRVRISKQVREDEVDVDLPMVHEEIDVKRVPVNTQVETAPPPVRYEGDVMIIPVVREEVVVQKRLVVVEELHVTKKKIQTNETQKVVLRKEEINVDRVNNSDFNSTQA</sequence>
<proteinExistence type="predicted"/>
<dbReference type="Proteomes" id="UP001597094">
    <property type="component" value="Unassembled WGS sequence"/>
</dbReference>
<feature type="compositionally biased region" description="Basic and acidic residues" evidence="1">
    <location>
        <begin position="1"/>
        <end position="19"/>
    </location>
</feature>
<accession>A0ABW3SUN8</accession>
<dbReference type="InterPro" id="IPR052967">
    <property type="entry name" value="Stress_Response_Assoc"/>
</dbReference>
<evidence type="ECO:0000313" key="3">
    <source>
        <dbReference type="EMBL" id="MFD1187632.1"/>
    </source>
</evidence>
<evidence type="ECO:0000256" key="1">
    <source>
        <dbReference type="SAM" id="MobiDB-lite"/>
    </source>
</evidence>
<dbReference type="InterPro" id="IPR019060">
    <property type="entry name" value="DUF2382"/>
</dbReference>
<feature type="region of interest" description="Disordered" evidence="1">
    <location>
        <begin position="1"/>
        <end position="47"/>
    </location>
</feature>
<feature type="domain" description="DUF2382" evidence="2">
    <location>
        <begin position="44"/>
        <end position="155"/>
    </location>
</feature>
<keyword evidence="4" id="KW-1185">Reference proteome</keyword>
<evidence type="ECO:0000259" key="2">
    <source>
        <dbReference type="Pfam" id="PF09557"/>
    </source>
</evidence>
<name>A0ABW3SUN8_9BACT</name>
<reference evidence="4" key="1">
    <citation type="journal article" date="2019" name="Int. J. Syst. Evol. Microbiol.">
        <title>The Global Catalogue of Microorganisms (GCM) 10K type strain sequencing project: providing services to taxonomists for standard genome sequencing and annotation.</title>
        <authorList>
            <consortium name="The Broad Institute Genomics Platform"/>
            <consortium name="The Broad Institute Genome Sequencing Center for Infectious Disease"/>
            <person name="Wu L."/>
            <person name="Ma J."/>
        </authorList>
    </citation>
    <scope>NUCLEOTIDE SEQUENCE [LARGE SCALE GENOMIC DNA]</scope>
    <source>
        <strain evidence="4">JCM 31319</strain>
    </source>
</reference>
<dbReference type="EMBL" id="JBHTLD010000160">
    <property type="protein sequence ID" value="MFD1187632.1"/>
    <property type="molecule type" value="Genomic_DNA"/>
</dbReference>
<dbReference type="Pfam" id="PF09557">
    <property type="entry name" value="DUF2382"/>
    <property type="match status" value="1"/>
</dbReference>
<comment type="caution">
    <text evidence="3">The sequence shown here is derived from an EMBL/GenBank/DDBJ whole genome shotgun (WGS) entry which is preliminary data.</text>
</comment>
<organism evidence="3 4">
    <name type="scientific">Pontibacter rugosus</name>
    <dbReference type="NCBI Taxonomy" id="1745966"/>
    <lineage>
        <taxon>Bacteria</taxon>
        <taxon>Pseudomonadati</taxon>
        <taxon>Bacteroidota</taxon>
        <taxon>Cytophagia</taxon>
        <taxon>Cytophagales</taxon>
        <taxon>Hymenobacteraceae</taxon>
        <taxon>Pontibacter</taxon>
    </lineage>
</organism>
<protein>
    <submittedName>
        <fullName evidence="3">YsnF/AvaK domain-containing protein</fullName>
    </submittedName>
</protein>
<gene>
    <name evidence="3" type="ORF">ACFQ2O_15560</name>
</gene>
<dbReference type="PANTHER" id="PTHR38463">
    <property type="entry name" value="STRESS RESPONSE PROTEIN YSNF"/>
    <property type="match status" value="1"/>
</dbReference>
<evidence type="ECO:0000313" key="4">
    <source>
        <dbReference type="Proteomes" id="UP001597094"/>
    </source>
</evidence>
<feature type="compositionally biased region" description="Polar residues" evidence="1">
    <location>
        <begin position="20"/>
        <end position="30"/>
    </location>
</feature>
<dbReference type="PANTHER" id="PTHR38463:SF1">
    <property type="entry name" value="STRESS RESPONSE PROTEIN YSNF"/>
    <property type="match status" value="1"/>
</dbReference>
<dbReference type="NCBIfam" id="TIGR02271">
    <property type="entry name" value="YsnF/AvaK domain"/>
    <property type="match status" value="1"/>
</dbReference>